<organism evidence="1 2">
    <name type="scientific">Prorocentrum cordatum</name>
    <dbReference type="NCBI Taxonomy" id="2364126"/>
    <lineage>
        <taxon>Eukaryota</taxon>
        <taxon>Sar</taxon>
        <taxon>Alveolata</taxon>
        <taxon>Dinophyceae</taxon>
        <taxon>Prorocentrales</taxon>
        <taxon>Prorocentraceae</taxon>
        <taxon>Prorocentrum</taxon>
    </lineage>
</organism>
<proteinExistence type="predicted"/>
<name>A0ABN9R987_9DINO</name>
<sequence length="108" mass="11187">MLTGRGALSTPSVVWLADACSQGTSNAMSIKTQTSDFFMVTASFVPLCSGGQTRSRQCVVLTAASGPCLVERRPSDHPAGDRAGGPGVHWRECPAARAECVCVCVLSG</sequence>
<evidence type="ECO:0000313" key="1">
    <source>
        <dbReference type="EMBL" id="CAK0815457.1"/>
    </source>
</evidence>
<dbReference type="Proteomes" id="UP001189429">
    <property type="component" value="Unassembled WGS sequence"/>
</dbReference>
<keyword evidence="2" id="KW-1185">Reference proteome</keyword>
<evidence type="ECO:0000313" key="2">
    <source>
        <dbReference type="Proteomes" id="UP001189429"/>
    </source>
</evidence>
<protein>
    <submittedName>
        <fullName evidence="1">Uncharacterized protein</fullName>
    </submittedName>
</protein>
<comment type="caution">
    <text evidence="1">The sequence shown here is derived from an EMBL/GenBank/DDBJ whole genome shotgun (WGS) entry which is preliminary data.</text>
</comment>
<reference evidence="1" key="1">
    <citation type="submission" date="2023-10" db="EMBL/GenBank/DDBJ databases">
        <authorList>
            <person name="Chen Y."/>
            <person name="Shah S."/>
            <person name="Dougan E. K."/>
            <person name="Thang M."/>
            <person name="Chan C."/>
        </authorList>
    </citation>
    <scope>NUCLEOTIDE SEQUENCE [LARGE SCALE GENOMIC DNA]</scope>
</reference>
<gene>
    <name evidence="1" type="ORF">PCOR1329_LOCUS18738</name>
</gene>
<accession>A0ABN9R987</accession>
<dbReference type="EMBL" id="CAUYUJ010005914">
    <property type="protein sequence ID" value="CAK0815457.1"/>
    <property type="molecule type" value="Genomic_DNA"/>
</dbReference>